<accession>A0A2H4UVR5</accession>
<keyword evidence="1" id="KW-0812">Transmembrane</keyword>
<protein>
    <recommendedName>
        <fullName evidence="4">Transmembrane protein</fullName>
    </recommendedName>
</protein>
<dbReference type="Proteomes" id="UP000240325">
    <property type="component" value="Segment"/>
</dbReference>
<proteinExistence type="predicted"/>
<sequence length="97" mass="11428">MSYLEALKKNIDKKIIFIPKNKSYNDLYNIPINKNKKKVKKYDNNNDCNYYCCKNQYAAVINEHIECLNYLIKKMVLMKNVKSLIMVGVMMVVIIAQ</sequence>
<dbReference type="EMBL" id="MF782455">
    <property type="protein sequence ID" value="ATZ81000.1"/>
    <property type="molecule type" value="Genomic_DNA"/>
</dbReference>
<keyword evidence="3" id="KW-1185">Reference proteome</keyword>
<organism evidence="2">
    <name type="scientific">Bodo saltans virus</name>
    <dbReference type="NCBI Taxonomy" id="2024608"/>
    <lineage>
        <taxon>Viruses</taxon>
        <taxon>Varidnaviria</taxon>
        <taxon>Bamfordvirae</taxon>
        <taxon>Nucleocytoviricota</taxon>
        <taxon>Megaviricetes</taxon>
        <taxon>Imitervirales</taxon>
        <taxon>Mimiviridae</taxon>
        <taxon>Klosneuvirinae</taxon>
        <taxon>Theiavirus</taxon>
        <taxon>Theiavirus salishense</taxon>
    </lineage>
</organism>
<reference evidence="2" key="1">
    <citation type="journal article" date="2017" name="Elife">
        <title>The kinetoplastid-infecting Bodo saltans virus (BsV), a window into the most abundant giant viruses in the sea.</title>
        <authorList>
            <person name="Deeg C.M."/>
            <person name="Chow C.-E.T."/>
            <person name="Suttle C.A."/>
        </authorList>
    </citation>
    <scope>NUCLEOTIDE SEQUENCE</scope>
    <source>
        <strain evidence="2">NG1</strain>
    </source>
</reference>
<name>A0A2H4UVR5_9VIRU</name>
<gene>
    <name evidence="2" type="ORF">BMW23_0955</name>
</gene>
<evidence type="ECO:0000313" key="3">
    <source>
        <dbReference type="Proteomes" id="UP000240325"/>
    </source>
</evidence>
<evidence type="ECO:0008006" key="4">
    <source>
        <dbReference type="Google" id="ProtNLM"/>
    </source>
</evidence>
<evidence type="ECO:0000313" key="2">
    <source>
        <dbReference type="EMBL" id="ATZ81000.1"/>
    </source>
</evidence>
<evidence type="ECO:0000256" key="1">
    <source>
        <dbReference type="SAM" id="Phobius"/>
    </source>
</evidence>
<feature type="transmembrane region" description="Helical" evidence="1">
    <location>
        <begin position="80"/>
        <end position="96"/>
    </location>
</feature>
<keyword evidence="1" id="KW-0472">Membrane</keyword>
<keyword evidence="1" id="KW-1133">Transmembrane helix</keyword>